<dbReference type="InterPro" id="IPR049804">
    <property type="entry name" value="Choice_anch_L"/>
</dbReference>
<proteinExistence type="predicted"/>
<evidence type="ECO:0000256" key="3">
    <source>
        <dbReference type="SAM" id="SignalP"/>
    </source>
</evidence>
<feature type="compositionally biased region" description="Low complexity" evidence="2">
    <location>
        <begin position="726"/>
        <end position="735"/>
    </location>
</feature>
<dbReference type="NCBIfam" id="NF038133">
    <property type="entry name" value="choice_anch_L"/>
    <property type="match status" value="1"/>
</dbReference>
<accession>A0A5J4YR26</accession>
<comment type="caution">
    <text evidence="6">The sequence shown here is derived from an EMBL/GenBank/DDBJ whole genome shotgun (WGS) entry which is preliminary data.</text>
</comment>
<dbReference type="EMBL" id="VRMN01000007">
    <property type="protein sequence ID" value="KAA8493252.1"/>
    <property type="molecule type" value="Genomic_DNA"/>
</dbReference>
<evidence type="ECO:0000259" key="5">
    <source>
        <dbReference type="PROSITE" id="PS50825"/>
    </source>
</evidence>
<keyword evidence="7" id="KW-1185">Reference proteome</keyword>
<dbReference type="PROSITE" id="PS50093">
    <property type="entry name" value="PKD"/>
    <property type="match status" value="1"/>
</dbReference>
<evidence type="ECO:0000313" key="6">
    <source>
        <dbReference type="EMBL" id="KAA8493252.1"/>
    </source>
</evidence>
<keyword evidence="3" id="KW-0732">Signal</keyword>
<feature type="signal peptide" evidence="3">
    <location>
        <begin position="1"/>
        <end position="19"/>
    </location>
</feature>
<evidence type="ECO:0008006" key="8">
    <source>
        <dbReference type="Google" id="ProtNLM"/>
    </source>
</evidence>
<gene>
    <name evidence="6" type="ORF">FVE85_8697</name>
</gene>
<dbReference type="Pfam" id="PF18911">
    <property type="entry name" value="PKD_4"/>
    <property type="match status" value="1"/>
</dbReference>
<dbReference type="OrthoDB" id="5403315at2759"/>
<organism evidence="6 7">
    <name type="scientific">Porphyridium purpureum</name>
    <name type="common">Red alga</name>
    <name type="synonym">Porphyridium cruentum</name>
    <dbReference type="NCBI Taxonomy" id="35688"/>
    <lineage>
        <taxon>Eukaryota</taxon>
        <taxon>Rhodophyta</taxon>
        <taxon>Bangiophyceae</taxon>
        <taxon>Porphyridiales</taxon>
        <taxon>Porphyridiaceae</taxon>
        <taxon>Porphyridium</taxon>
    </lineage>
</organism>
<feature type="compositionally biased region" description="Basic and acidic residues" evidence="2">
    <location>
        <begin position="739"/>
        <end position="791"/>
    </location>
</feature>
<sequence length="804" mass="87089">MVRFMCASVVLVSIALVMGGCTSTISAAPEKMIREEQNGPARAAPPQLTKPSELQYSTTSAWETMTRTSSGELLRQQAEPCTNVVTDLQTAEAMATLLTNARHFDILSASFSGDPRQFAQVEYAPGCHHVSDIETALVMSTGLASLAAVPFNEVEFSSTEFGGAAQSSQMVTDITDTIYGKAPTLDCAILNFTVRAKRSAQLEFEYRFASEEYNEYVGIGFVDAFGLFVNGVNYATLMDGSPLTIDQVNLNKNAEQFVDHPPMAAYDGYTTLLSTVGLDVEEGDVLEFSLQICDAWDPWWDSALMIVANSIDLCSGVTEIACEKSTVVGECKNGAATVDVGTATAETCDEFLPVERVDAFFPTNVFPLGNSTATYKATDPETGDSATCAVKVVVQDTQPPVLQCFVEQVVAECTGAVTTVDLPCATARDACEGPVPAVRTDEFALSNAFALGDSVVVYEASDSKGLSSTCEIMVKVVDTLAPVISVFRAADDTILVGDEAIFEVSVADACSGVSWVIDYGDGVQGTALKHEYDAIGTYTAVLTAMDEAGNLATATLVVNVQGGCGHSSGEGVVRSPLGSIVNAPEECSFGAFKFVAGKRLEDGNFYGTFEYRVLYSSLRFKSYLIISADFGDDGSLVIVGEGSIGDRRQYQFVAEFEEGGRSVDKMRMRLFDIRNEMALVYDSLPGEDLGELAWLEQGGYKSVVKQCETKDDDDDLPICKPAPAPESDSSSSSSESESDSDHGGNHGRGERERERRGREREREREQHEREREREGREREREERSRDRDNGRGNRHAQRPNNRPC</sequence>
<dbReference type="Gene3D" id="2.60.40.10">
    <property type="entry name" value="Immunoglobulins"/>
    <property type="match status" value="1"/>
</dbReference>
<dbReference type="InterPro" id="IPR035986">
    <property type="entry name" value="PKD_dom_sf"/>
</dbReference>
<dbReference type="PANTHER" id="PTHR24273:SF32">
    <property type="entry name" value="HYALIN"/>
    <property type="match status" value="1"/>
</dbReference>
<dbReference type="PROSITE" id="PS50825">
    <property type="entry name" value="HYR"/>
    <property type="match status" value="1"/>
</dbReference>
<dbReference type="InterPro" id="IPR013783">
    <property type="entry name" value="Ig-like_fold"/>
</dbReference>
<feature type="region of interest" description="Disordered" evidence="2">
    <location>
        <begin position="708"/>
        <end position="804"/>
    </location>
</feature>
<dbReference type="SUPFAM" id="SSF49299">
    <property type="entry name" value="PKD domain"/>
    <property type="match status" value="1"/>
</dbReference>
<feature type="domain" description="HYR" evidence="5">
    <location>
        <begin position="395"/>
        <end position="478"/>
    </location>
</feature>
<evidence type="ECO:0000313" key="7">
    <source>
        <dbReference type="Proteomes" id="UP000324585"/>
    </source>
</evidence>
<evidence type="ECO:0000256" key="1">
    <source>
        <dbReference type="ARBA" id="ARBA00022737"/>
    </source>
</evidence>
<dbReference type="AlphaFoldDB" id="A0A5J4YR26"/>
<evidence type="ECO:0000256" key="2">
    <source>
        <dbReference type="SAM" id="MobiDB-lite"/>
    </source>
</evidence>
<dbReference type="CDD" id="cd00146">
    <property type="entry name" value="PKD"/>
    <property type="match status" value="1"/>
</dbReference>
<name>A0A5J4YR26_PORPP</name>
<protein>
    <recommendedName>
        <fullName evidence="8">HYR domain-containing protein</fullName>
    </recommendedName>
</protein>
<feature type="chain" id="PRO_5023862770" description="HYR domain-containing protein" evidence="3">
    <location>
        <begin position="20"/>
        <end position="804"/>
    </location>
</feature>
<evidence type="ECO:0000259" key="4">
    <source>
        <dbReference type="PROSITE" id="PS50093"/>
    </source>
</evidence>
<dbReference type="PROSITE" id="PS51257">
    <property type="entry name" value="PROKAR_LIPOPROTEIN"/>
    <property type="match status" value="1"/>
</dbReference>
<dbReference type="PANTHER" id="PTHR24273">
    <property type="entry name" value="FI04643P-RELATED"/>
    <property type="match status" value="1"/>
</dbReference>
<feature type="domain" description="PKD" evidence="4">
    <location>
        <begin position="513"/>
        <end position="561"/>
    </location>
</feature>
<dbReference type="InterPro" id="IPR003410">
    <property type="entry name" value="HYR_dom"/>
</dbReference>
<reference evidence="7" key="1">
    <citation type="journal article" date="2019" name="Nat. Commun.">
        <title>Expansion of phycobilisome linker gene families in mesophilic red algae.</title>
        <authorList>
            <person name="Lee J."/>
            <person name="Kim D."/>
            <person name="Bhattacharya D."/>
            <person name="Yoon H.S."/>
        </authorList>
    </citation>
    <scope>NUCLEOTIDE SEQUENCE [LARGE SCALE GENOMIC DNA]</scope>
    <source>
        <strain evidence="7">CCMP 1328</strain>
    </source>
</reference>
<dbReference type="InterPro" id="IPR000601">
    <property type="entry name" value="PKD_dom"/>
</dbReference>
<keyword evidence="1" id="KW-0677">Repeat</keyword>
<dbReference type="Proteomes" id="UP000324585">
    <property type="component" value="Unassembled WGS sequence"/>
</dbReference>